<dbReference type="AlphaFoldDB" id="A0AAV5HLJ3"/>
<reference evidence="1 2" key="1">
    <citation type="journal article" date="2021" name="Commun. Biol.">
        <title>The genome of Shorea leprosula (Dipterocarpaceae) highlights the ecological relevance of drought in aseasonal tropical rainforests.</title>
        <authorList>
            <person name="Ng K.K.S."/>
            <person name="Kobayashi M.J."/>
            <person name="Fawcett J.A."/>
            <person name="Hatakeyama M."/>
            <person name="Paape T."/>
            <person name="Ng C.H."/>
            <person name="Ang C.C."/>
            <person name="Tnah L.H."/>
            <person name="Lee C.T."/>
            <person name="Nishiyama T."/>
            <person name="Sese J."/>
            <person name="O'Brien M.J."/>
            <person name="Copetti D."/>
            <person name="Mohd Noor M.I."/>
            <person name="Ong R.C."/>
            <person name="Putra M."/>
            <person name="Sireger I.Z."/>
            <person name="Indrioko S."/>
            <person name="Kosugi Y."/>
            <person name="Izuno A."/>
            <person name="Isagi Y."/>
            <person name="Lee S.L."/>
            <person name="Shimizu K.K."/>
        </authorList>
    </citation>
    <scope>NUCLEOTIDE SEQUENCE [LARGE SCALE GENOMIC DNA]</scope>
    <source>
        <strain evidence="1">214</strain>
    </source>
</reference>
<accession>A0AAV5HLJ3</accession>
<evidence type="ECO:0000313" key="2">
    <source>
        <dbReference type="Proteomes" id="UP001054252"/>
    </source>
</evidence>
<organism evidence="1 2">
    <name type="scientific">Rubroshorea leprosula</name>
    <dbReference type="NCBI Taxonomy" id="152421"/>
    <lineage>
        <taxon>Eukaryota</taxon>
        <taxon>Viridiplantae</taxon>
        <taxon>Streptophyta</taxon>
        <taxon>Embryophyta</taxon>
        <taxon>Tracheophyta</taxon>
        <taxon>Spermatophyta</taxon>
        <taxon>Magnoliopsida</taxon>
        <taxon>eudicotyledons</taxon>
        <taxon>Gunneridae</taxon>
        <taxon>Pentapetalae</taxon>
        <taxon>rosids</taxon>
        <taxon>malvids</taxon>
        <taxon>Malvales</taxon>
        <taxon>Dipterocarpaceae</taxon>
        <taxon>Rubroshorea</taxon>
    </lineage>
</organism>
<evidence type="ECO:0000313" key="1">
    <source>
        <dbReference type="EMBL" id="GKU88121.1"/>
    </source>
</evidence>
<gene>
    <name evidence="1" type="ORF">SLEP1_g2422</name>
</gene>
<comment type="caution">
    <text evidence="1">The sequence shown here is derived from an EMBL/GenBank/DDBJ whole genome shotgun (WGS) entry which is preliminary data.</text>
</comment>
<proteinExistence type="predicted"/>
<dbReference type="EMBL" id="BPVZ01000002">
    <property type="protein sequence ID" value="GKU88121.1"/>
    <property type="molecule type" value="Genomic_DNA"/>
</dbReference>
<name>A0AAV5HLJ3_9ROSI</name>
<dbReference type="Proteomes" id="UP001054252">
    <property type="component" value="Unassembled WGS sequence"/>
</dbReference>
<keyword evidence="2" id="KW-1185">Reference proteome</keyword>
<sequence length="35" mass="3896">MATNINQNHSTKFHSMKISILNYVVIIPLATPNPS</sequence>
<protein>
    <submittedName>
        <fullName evidence="1">Uncharacterized protein</fullName>
    </submittedName>
</protein>